<proteinExistence type="predicted"/>
<dbReference type="EMBL" id="CP043420">
    <property type="protein sequence ID" value="QEL11326.1"/>
    <property type="molecule type" value="Genomic_DNA"/>
</dbReference>
<name>A0A1S1NX39_9GAMM</name>
<dbReference type="RefSeq" id="WP_070977667.1">
    <property type="nucleotide sequence ID" value="NZ_CP043420.1"/>
</dbReference>
<protein>
    <submittedName>
        <fullName evidence="1">Uncharacterized protein</fullName>
    </submittedName>
</protein>
<gene>
    <name evidence="1" type="ORF">FY550_09370</name>
</gene>
<evidence type="ECO:0000313" key="2">
    <source>
        <dbReference type="Proteomes" id="UP000322553"/>
    </source>
</evidence>
<reference evidence="1 2" key="1">
    <citation type="submission" date="2019-08" db="EMBL/GenBank/DDBJ databases">
        <title>Complete genome sequence of Kushneria sp. YCWA18, a halophilic phosphate-solubilizing bacterium isolated from Daqiao saltern in China.</title>
        <authorList>
            <person name="Du G.-X."/>
            <person name="Qu L.-Y."/>
        </authorList>
    </citation>
    <scope>NUCLEOTIDE SEQUENCE [LARGE SCALE GENOMIC DNA]</scope>
    <source>
        <strain evidence="1 2">YCWA18</strain>
    </source>
</reference>
<organism evidence="1 2">
    <name type="scientific">Kushneria phosphatilytica</name>
    <dbReference type="NCBI Taxonomy" id="657387"/>
    <lineage>
        <taxon>Bacteria</taxon>
        <taxon>Pseudomonadati</taxon>
        <taxon>Pseudomonadota</taxon>
        <taxon>Gammaproteobacteria</taxon>
        <taxon>Oceanospirillales</taxon>
        <taxon>Halomonadaceae</taxon>
        <taxon>Kushneria</taxon>
    </lineage>
</organism>
<accession>A0A1S1NX39</accession>
<dbReference type="AlphaFoldDB" id="A0A1S1NX39"/>
<dbReference type="Proteomes" id="UP000322553">
    <property type="component" value="Chromosome"/>
</dbReference>
<evidence type="ECO:0000313" key="1">
    <source>
        <dbReference type="EMBL" id="QEL11326.1"/>
    </source>
</evidence>
<keyword evidence="2" id="KW-1185">Reference proteome</keyword>
<sequence>MDNAKIVTNNVPRPIILGLGLSEKQMAEFDYIEDVYDARFFEYKGEIYDLGDAEAITEKERPNLYSKGWEGIYGENYFSAVLVKYYHDPISGIDTDYVIVGKVFS</sequence>
<dbReference type="KEGG" id="kuy:FY550_09370"/>